<evidence type="ECO:0000256" key="3">
    <source>
        <dbReference type="ARBA" id="ARBA00022670"/>
    </source>
</evidence>
<evidence type="ECO:0000259" key="8">
    <source>
        <dbReference type="PROSITE" id="PS50053"/>
    </source>
</evidence>
<dbReference type="InterPro" id="IPR018200">
    <property type="entry name" value="USP_CS"/>
</dbReference>
<evidence type="ECO:0000256" key="5">
    <source>
        <dbReference type="ARBA" id="ARBA00022801"/>
    </source>
</evidence>
<dbReference type="InterPro" id="IPR038765">
    <property type="entry name" value="Papain-like_cys_pep_sf"/>
</dbReference>
<dbReference type="FunFam" id="3.10.20.90:FF:000119">
    <property type="entry name" value="Ubiquitin carboxyl-terminal hydrolase 14"/>
    <property type="match status" value="1"/>
</dbReference>
<dbReference type="InterPro" id="IPR000626">
    <property type="entry name" value="Ubiquitin-like_dom"/>
</dbReference>
<dbReference type="PROSITE" id="PS00972">
    <property type="entry name" value="USP_1"/>
    <property type="match status" value="1"/>
</dbReference>
<keyword evidence="11" id="KW-1185">Reference proteome</keyword>
<comment type="caution">
    <text evidence="10">The sequence shown here is derived from an EMBL/GenBank/DDBJ whole genome shotgun (WGS) entry which is preliminary data.</text>
</comment>
<feature type="domain" description="USP" evidence="9">
    <location>
        <begin position="118"/>
        <end position="494"/>
    </location>
</feature>
<dbReference type="AlphaFoldDB" id="A0A9Q1BU69"/>
<evidence type="ECO:0000256" key="6">
    <source>
        <dbReference type="ARBA" id="ARBA00022807"/>
    </source>
</evidence>
<keyword evidence="4 7" id="KW-0833">Ubl conjugation pathway</keyword>
<dbReference type="FunFam" id="3.90.70.10:FF:000032">
    <property type="entry name" value="Ubiquitin carboxyl-terminal hydrolase 14"/>
    <property type="match status" value="1"/>
</dbReference>
<dbReference type="GO" id="GO:0061136">
    <property type="term" value="P:regulation of proteasomal protein catabolic process"/>
    <property type="evidence" value="ECO:0007669"/>
    <property type="project" value="TreeGrafter"/>
</dbReference>
<evidence type="ECO:0000259" key="9">
    <source>
        <dbReference type="PROSITE" id="PS50235"/>
    </source>
</evidence>
<evidence type="ECO:0000313" key="11">
    <source>
        <dbReference type="Proteomes" id="UP001152320"/>
    </source>
</evidence>
<dbReference type="SMART" id="SM00213">
    <property type="entry name" value="UBQ"/>
    <property type="match status" value="1"/>
</dbReference>
<dbReference type="GO" id="GO:0004843">
    <property type="term" value="F:cysteine-type deubiquitinase activity"/>
    <property type="evidence" value="ECO:0007669"/>
    <property type="project" value="UniProtKB-UniRule"/>
</dbReference>
<dbReference type="SUPFAM" id="SSF54236">
    <property type="entry name" value="Ubiquitin-like"/>
    <property type="match status" value="1"/>
</dbReference>
<dbReference type="CDD" id="cd02657">
    <property type="entry name" value="Peptidase_C19A"/>
    <property type="match status" value="1"/>
</dbReference>
<evidence type="ECO:0000256" key="4">
    <source>
        <dbReference type="ARBA" id="ARBA00022786"/>
    </source>
</evidence>
<evidence type="ECO:0000256" key="1">
    <source>
        <dbReference type="ARBA" id="ARBA00000707"/>
    </source>
</evidence>
<dbReference type="PANTHER" id="PTHR43982">
    <property type="entry name" value="UBIQUITIN CARBOXYL-TERMINAL HYDROLASE"/>
    <property type="match status" value="1"/>
</dbReference>
<dbReference type="PROSITE" id="PS50053">
    <property type="entry name" value="UBIQUITIN_2"/>
    <property type="match status" value="1"/>
</dbReference>
<dbReference type="Gene3D" id="3.90.70.10">
    <property type="entry name" value="Cysteine proteinases"/>
    <property type="match status" value="1"/>
</dbReference>
<comment type="similarity">
    <text evidence="2">Belongs to the peptidase C19 family. USP14/UBP6 subfamily.</text>
</comment>
<dbReference type="Proteomes" id="UP001152320">
    <property type="component" value="Chromosome 11"/>
</dbReference>
<keyword evidence="3 7" id="KW-0645">Protease</keyword>
<reference evidence="10" key="1">
    <citation type="submission" date="2021-10" db="EMBL/GenBank/DDBJ databases">
        <title>Tropical sea cucumber genome reveals ecological adaptation and Cuvierian tubules defense mechanism.</title>
        <authorList>
            <person name="Chen T."/>
        </authorList>
    </citation>
    <scope>NUCLEOTIDE SEQUENCE</scope>
    <source>
        <strain evidence="10">Nanhai2018</strain>
        <tissue evidence="10">Muscle</tissue>
    </source>
</reference>
<dbReference type="GO" id="GO:0016579">
    <property type="term" value="P:protein deubiquitination"/>
    <property type="evidence" value="ECO:0007669"/>
    <property type="project" value="InterPro"/>
</dbReference>
<protein>
    <recommendedName>
        <fullName evidence="7">Ubiquitin carboxyl-terminal hydrolase</fullName>
        <ecNumber evidence="7">3.4.19.12</ecNumber>
    </recommendedName>
</protein>
<dbReference type="PANTHER" id="PTHR43982:SF1">
    <property type="entry name" value="UBIQUITIN CARBOXYL-TERMINAL HYDROLASE 14"/>
    <property type="match status" value="1"/>
</dbReference>
<dbReference type="SUPFAM" id="SSF54001">
    <property type="entry name" value="Cysteine proteinases"/>
    <property type="match status" value="1"/>
</dbReference>
<evidence type="ECO:0000313" key="10">
    <source>
        <dbReference type="EMBL" id="KAJ8032927.1"/>
    </source>
</evidence>
<name>A0A9Q1BU69_HOLLE</name>
<dbReference type="InterPro" id="IPR028889">
    <property type="entry name" value="USP"/>
</dbReference>
<dbReference type="InterPro" id="IPR001394">
    <property type="entry name" value="Peptidase_C19_UCH"/>
</dbReference>
<proteinExistence type="inferred from homology"/>
<comment type="catalytic activity">
    <reaction evidence="1 7">
        <text>Thiol-dependent hydrolysis of ester, thioester, amide, peptide and isopeptide bonds formed by the C-terminal Gly of ubiquitin (a 76-residue protein attached to proteins as an intracellular targeting signal).</text>
        <dbReference type="EC" id="3.4.19.12"/>
    </reaction>
</comment>
<dbReference type="OrthoDB" id="333239at2759"/>
<dbReference type="PROSITE" id="PS00973">
    <property type="entry name" value="USP_2"/>
    <property type="match status" value="1"/>
</dbReference>
<dbReference type="EC" id="3.4.19.12" evidence="7"/>
<dbReference type="Pfam" id="PF00443">
    <property type="entry name" value="UCH"/>
    <property type="match status" value="1"/>
</dbReference>
<dbReference type="Gene3D" id="3.10.20.90">
    <property type="entry name" value="Phosphatidylinositol 3-kinase Catalytic Subunit, Chain A, domain 1"/>
    <property type="match status" value="1"/>
</dbReference>
<organism evidence="10 11">
    <name type="scientific">Holothuria leucospilota</name>
    <name type="common">Black long sea cucumber</name>
    <name type="synonym">Mertensiothuria leucospilota</name>
    <dbReference type="NCBI Taxonomy" id="206669"/>
    <lineage>
        <taxon>Eukaryota</taxon>
        <taxon>Metazoa</taxon>
        <taxon>Echinodermata</taxon>
        <taxon>Eleutherozoa</taxon>
        <taxon>Echinozoa</taxon>
        <taxon>Holothuroidea</taxon>
        <taxon>Aspidochirotacea</taxon>
        <taxon>Aspidochirotida</taxon>
        <taxon>Holothuriidae</taxon>
        <taxon>Holothuria</taxon>
    </lineage>
</organism>
<dbReference type="GO" id="GO:0070628">
    <property type="term" value="F:proteasome binding"/>
    <property type="evidence" value="ECO:0007669"/>
    <property type="project" value="TreeGrafter"/>
</dbReference>
<dbReference type="EMBL" id="JAIZAY010000011">
    <property type="protein sequence ID" value="KAJ8032927.1"/>
    <property type="molecule type" value="Genomic_DNA"/>
</dbReference>
<keyword evidence="6 7" id="KW-0788">Thiol protease</keyword>
<dbReference type="InterPro" id="IPR029071">
    <property type="entry name" value="Ubiquitin-like_domsf"/>
</dbReference>
<evidence type="ECO:0000256" key="2">
    <source>
        <dbReference type="ARBA" id="ARBA00008739"/>
    </source>
</evidence>
<dbReference type="GO" id="GO:0043161">
    <property type="term" value="P:proteasome-mediated ubiquitin-dependent protein catabolic process"/>
    <property type="evidence" value="ECO:0007669"/>
    <property type="project" value="InterPro"/>
</dbReference>
<sequence>MHFGHQDAALSSELCVCTLNVKWGKEKYKDLECNTDEPPLVFKAQLFALTGVEPNRQKVMLKGTVLKDSDWTPFKLKDGVTLLMMGTKEALPEAPAEKTVFIEDLTDEQLASALEFPAGLTNLGNTCYMNATVQCLRSVPELKDALKKYTDVRTAGDTSANIVRAMRDLFIQLDQKSEGFPPFMLLQNLHVAFPQFAERTEQGVFQQQDANECWVQLVRMLQQKLPGMSDGEPMEVEGAASSTKGFMDQYFRGEFDSVLKCAEAPDEEPTKSIETFYQLSCYIQQEVKYLQTGLKLRLQENIVKSSPSLGRDAQYIKESKLSRLPAYLTIQMVRFYYKEKENINAKILKDVKFPMILDVWDLCSDSLQKKLVPARDKFKIMEDKKTAEALKAKQEGKKAVPKAAKDDKDIKYVPYDLPDDKGSNNSGYYQLQAVLTHQGRSSSSGHYVGWVRRRGDEWIKFDDDDVSPVTSEDILRLSGGGDWHCAYVLLYGPQRIEEKYVTVEEETATVASDS</sequence>
<feature type="domain" description="Ubiquitin-like" evidence="8">
    <location>
        <begin position="17"/>
        <end position="85"/>
    </location>
</feature>
<gene>
    <name evidence="10" type="ORF">HOLleu_23019</name>
</gene>
<evidence type="ECO:0000256" key="7">
    <source>
        <dbReference type="RuleBase" id="RU366025"/>
    </source>
</evidence>
<dbReference type="InterPro" id="IPR044635">
    <property type="entry name" value="UBP14-like"/>
</dbReference>
<accession>A0A9Q1BU69</accession>
<dbReference type="PROSITE" id="PS50235">
    <property type="entry name" value="USP_3"/>
    <property type="match status" value="1"/>
</dbReference>
<keyword evidence="5 7" id="KW-0378">Hydrolase</keyword>
<dbReference type="CDD" id="cd16104">
    <property type="entry name" value="Ubl_USP14_like"/>
    <property type="match status" value="1"/>
</dbReference>